<keyword evidence="3" id="KW-0418">Kinase</keyword>
<dbReference type="GO" id="GO:0016301">
    <property type="term" value="F:kinase activity"/>
    <property type="evidence" value="ECO:0007669"/>
    <property type="project" value="UniProtKB-KW"/>
</dbReference>
<dbReference type="Pfam" id="PF18085">
    <property type="entry name" value="Mak_N_cap"/>
    <property type="match status" value="1"/>
</dbReference>
<evidence type="ECO:0000313" key="6">
    <source>
        <dbReference type="EMBL" id="TBT87267.1"/>
    </source>
</evidence>
<dbReference type="OrthoDB" id="3787729at2"/>
<dbReference type="GO" id="GO:0005524">
    <property type="term" value="F:ATP binding"/>
    <property type="evidence" value="ECO:0007669"/>
    <property type="project" value="UniProtKB-KW"/>
</dbReference>
<dbReference type="InterPro" id="IPR040999">
    <property type="entry name" value="Mak_N_cap"/>
</dbReference>
<feature type="domain" description="Maltokinase N-terminal cap" evidence="5">
    <location>
        <begin position="24"/>
        <end position="103"/>
    </location>
</feature>
<evidence type="ECO:0000313" key="7">
    <source>
        <dbReference type="Proteomes" id="UP000292373"/>
    </source>
</evidence>
<evidence type="ECO:0000256" key="4">
    <source>
        <dbReference type="ARBA" id="ARBA00022840"/>
    </source>
</evidence>
<name>A0A4V2JSP4_9ACTN</name>
<sequence>MSGTADIYTQTSLQPGKLELLAPWLQQQDWFEGDAADLERVGNFRFVDPDGEVGLDSMLLASGGRVYHVPVTWRGAELAEGELIGTLEHGVLGTRWCYDAPTDPVYVAELVRVIREGDTGAAMLNVEAQEPMPENTVVAGSGVVPGVDAQGQVRLIRVLDAEHEDTHAARGVLTATWTYEGTEREDVLAVLR</sequence>
<organism evidence="6 7">
    <name type="scientific">Propioniciclava sinopodophylli</name>
    <dbReference type="NCBI Taxonomy" id="1837344"/>
    <lineage>
        <taxon>Bacteria</taxon>
        <taxon>Bacillati</taxon>
        <taxon>Actinomycetota</taxon>
        <taxon>Actinomycetes</taxon>
        <taxon>Propionibacteriales</taxon>
        <taxon>Propionibacteriaceae</taxon>
        <taxon>Propioniciclava</taxon>
    </lineage>
</organism>
<dbReference type="Proteomes" id="UP000292373">
    <property type="component" value="Unassembled WGS sequence"/>
</dbReference>
<keyword evidence="7" id="KW-1185">Reference proteome</keyword>
<proteinExistence type="predicted"/>
<keyword evidence="4" id="KW-0067">ATP-binding</keyword>
<dbReference type="EMBL" id="SDMQ01000002">
    <property type="protein sequence ID" value="TBT87267.1"/>
    <property type="molecule type" value="Genomic_DNA"/>
</dbReference>
<gene>
    <name evidence="6" type="ORF">ET989_02840</name>
</gene>
<dbReference type="AlphaFoldDB" id="A0A4V2JSP4"/>
<dbReference type="RefSeq" id="WP_131167053.1">
    <property type="nucleotide sequence ID" value="NZ_SDMQ01000002.1"/>
</dbReference>
<evidence type="ECO:0000256" key="1">
    <source>
        <dbReference type="ARBA" id="ARBA00022679"/>
    </source>
</evidence>
<keyword evidence="1" id="KW-0808">Transferase</keyword>
<comment type="caution">
    <text evidence="6">The sequence shown here is derived from an EMBL/GenBank/DDBJ whole genome shotgun (WGS) entry which is preliminary data.</text>
</comment>
<reference evidence="6 7" key="1">
    <citation type="submission" date="2019-01" db="EMBL/GenBank/DDBJ databases">
        <title>Lactibacter flavus gen. nov., sp. nov., a novel bacterium of the family Propionibacteriaceae isolated from raw milk and dairy products.</title>
        <authorList>
            <person name="Huptas C."/>
            <person name="Wenning M."/>
            <person name="Breitenwieser F."/>
            <person name="Doll E."/>
            <person name="Von Neubeck M."/>
            <person name="Busse H.-J."/>
            <person name="Scherer S."/>
        </authorList>
    </citation>
    <scope>NUCLEOTIDE SEQUENCE [LARGE SCALE GENOMIC DNA]</scope>
    <source>
        <strain evidence="6 7">KCTC 33808</strain>
    </source>
</reference>
<protein>
    <recommendedName>
        <fullName evidence="5">Maltokinase N-terminal cap domain-containing protein</fullName>
    </recommendedName>
</protein>
<accession>A0A4V2JSP4</accession>
<evidence type="ECO:0000259" key="5">
    <source>
        <dbReference type="Pfam" id="PF18085"/>
    </source>
</evidence>
<evidence type="ECO:0000256" key="2">
    <source>
        <dbReference type="ARBA" id="ARBA00022741"/>
    </source>
</evidence>
<keyword evidence="2" id="KW-0547">Nucleotide-binding</keyword>
<evidence type="ECO:0000256" key="3">
    <source>
        <dbReference type="ARBA" id="ARBA00022777"/>
    </source>
</evidence>